<keyword evidence="3" id="KW-1185">Reference proteome</keyword>
<dbReference type="SUPFAM" id="SSF53300">
    <property type="entry name" value="vWA-like"/>
    <property type="match status" value="1"/>
</dbReference>
<feature type="transmembrane region" description="Helical" evidence="1">
    <location>
        <begin position="56"/>
        <end position="75"/>
    </location>
</feature>
<dbReference type="OrthoDB" id="272806at2"/>
<organism evidence="2 3">
    <name type="scientific">Stratiformator vulcanicus</name>
    <dbReference type="NCBI Taxonomy" id="2527980"/>
    <lineage>
        <taxon>Bacteria</taxon>
        <taxon>Pseudomonadati</taxon>
        <taxon>Planctomycetota</taxon>
        <taxon>Planctomycetia</taxon>
        <taxon>Planctomycetales</taxon>
        <taxon>Planctomycetaceae</taxon>
        <taxon>Stratiformator</taxon>
    </lineage>
</organism>
<dbReference type="EMBL" id="CP036268">
    <property type="protein sequence ID" value="QDT35883.1"/>
    <property type="molecule type" value="Genomic_DNA"/>
</dbReference>
<keyword evidence="1" id="KW-1133">Transmembrane helix</keyword>
<dbReference type="InterPro" id="IPR036465">
    <property type="entry name" value="vWFA_dom_sf"/>
</dbReference>
<keyword evidence="1" id="KW-0472">Membrane</keyword>
<accession>A0A517QWD0</accession>
<evidence type="ECO:0008006" key="4">
    <source>
        <dbReference type="Google" id="ProtNLM"/>
    </source>
</evidence>
<evidence type="ECO:0000313" key="3">
    <source>
        <dbReference type="Proteomes" id="UP000317318"/>
    </source>
</evidence>
<protein>
    <recommendedName>
        <fullName evidence="4">VWFA domain-containing protein</fullName>
    </recommendedName>
</protein>
<keyword evidence="1" id="KW-0812">Transmembrane</keyword>
<evidence type="ECO:0000313" key="2">
    <source>
        <dbReference type="EMBL" id="QDT35883.1"/>
    </source>
</evidence>
<dbReference type="Gene3D" id="3.40.50.410">
    <property type="entry name" value="von Willebrand factor, type A domain"/>
    <property type="match status" value="1"/>
</dbReference>
<gene>
    <name evidence="2" type="ORF">Pan189_02360</name>
</gene>
<reference evidence="2 3" key="1">
    <citation type="submission" date="2019-02" db="EMBL/GenBank/DDBJ databases">
        <title>Deep-cultivation of Planctomycetes and their phenomic and genomic characterization uncovers novel biology.</title>
        <authorList>
            <person name="Wiegand S."/>
            <person name="Jogler M."/>
            <person name="Boedeker C."/>
            <person name="Pinto D."/>
            <person name="Vollmers J."/>
            <person name="Rivas-Marin E."/>
            <person name="Kohn T."/>
            <person name="Peeters S.H."/>
            <person name="Heuer A."/>
            <person name="Rast P."/>
            <person name="Oberbeckmann S."/>
            <person name="Bunk B."/>
            <person name="Jeske O."/>
            <person name="Meyerdierks A."/>
            <person name="Storesund J.E."/>
            <person name="Kallscheuer N."/>
            <person name="Luecker S."/>
            <person name="Lage O.M."/>
            <person name="Pohl T."/>
            <person name="Merkel B.J."/>
            <person name="Hornburger P."/>
            <person name="Mueller R.-W."/>
            <person name="Bruemmer F."/>
            <person name="Labrenz M."/>
            <person name="Spormann A.M."/>
            <person name="Op den Camp H."/>
            <person name="Overmann J."/>
            <person name="Amann R."/>
            <person name="Jetten M.S.M."/>
            <person name="Mascher T."/>
            <person name="Medema M.H."/>
            <person name="Devos D.P."/>
            <person name="Kaster A.-K."/>
            <person name="Ovreas L."/>
            <person name="Rohde M."/>
            <person name="Galperin M.Y."/>
            <person name="Jogler C."/>
        </authorList>
    </citation>
    <scope>NUCLEOTIDE SEQUENCE [LARGE SCALE GENOMIC DNA]</scope>
    <source>
        <strain evidence="2 3">Pan189</strain>
    </source>
</reference>
<name>A0A517QWD0_9PLAN</name>
<dbReference type="RefSeq" id="WP_145362144.1">
    <property type="nucleotide sequence ID" value="NZ_CP036268.1"/>
</dbReference>
<sequence length="355" mass="37754">MTNLITTTRLAGSLPQTVPARPGWYRDAADQHGEASANPETAARSASYLPTAWKGLAVSFLGHAALLLLLGLIFFHRDLAPASEAIVISTALDTAVEPLTAVSIDVSDSASASVPTFEQTFEHVASDSFLPTAPSSPFAANVGAQATLAGVNLGSLVGDAGGTTGSGGAAKGKSKTSFFGIEANGKHFAFIVDRSGSMSTFNAIYHAKKELIRAIGALGVDSRYDIVFYNHEHVAVASPQGSETLRASFKEQLPQQINAVLPFGGTNPMPALRVALKRRPDVVFFLTDANFGLFDRNDLMAISNWNEHGSTIHCIRFKTAENTYVDSLLNALSVHHGGRYNVVDLRQIGLEWIGQ</sequence>
<evidence type="ECO:0000256" key="1">
    <source>
        <dbReference type="SAM" id="Phobius"/>
    </source>
</evidence>
<dbReference type="KEGG" id="svp:Pan189_02360"/>
<proteinExistence type="predicted"/>
<dbReference type="Proteomes" id="UP000317318">
    <property type="component" value="Chromosome"/>
</dbReference>
<dbReference type="CDD" id="cd00198">
    <property type="entry name" value="vWFA"/>
    <property type="match status" value="1"/>
</dbReference>
<dbReference type="AlphaFoldDB" id="A0A517QWD0"/>